<dbReference type="EMBL" id="CP089982">
    <property type="protein sequence ID" value="WXA94244.1"/>
    <property type="molecule type" value="Genomic_DNA"/>
</dbReference>
<dbReference type="Gene3D" id="3.10.129.10">
    <property type="entry name" value="Hotdog Thioesterase"/>
    <property type="match status" value="2"/>
</dbReference>
<keyword evidence="2" id="KW-1185">Reference proteome</keyword>
<proteinExistence type="predicted"/>
<organism evidence="1 2">
    <name type="scientific">Pendulispora brunnea</name>
    <dbReference type="NCBI Taxonomy" id="2905690"/>
    <lineage>
        <taxon>Bacteria</taxon>
        <taxon>Pseudomonadati</taxon>
        <taxon>Myxococcota</taxon>
        <taxon>Myxococcia</taxon>
        <taxon>Myxococcales</taxon>
        <taxon>Sorangiineae</taxon>
        <taxon>Pendulisporaceae</taxon>
        <taxon>Pendulispora</taxon>
    </lineage>
</organism>
<dbReference type="RefSeq" id="WP_394844846.1">
    <property type="nucleotide sequence ID" value="NZ_CP089982.1"/>
</dbReference>
<evidence type="ECO:0000313" key="2">
    <source>
        <dbReference type="Proteomes" id="UP001379533"/>
    </source>
</evidence>
<dbReference type="InterPro" id="IPR029069">
    <property type="entry name" value="HotDog_dom_sf"/>
</dbReference>
<protein>
    <submittedName>
        <fullName evidence="1">Uncharacterized protein</fullName>
    </submittedName>
</protein>
<sequence>MNSATLDNHDFLAKIDVRVRQVDLGRDGSASTIGMARWLEDARIRLRMRRFERLVAAGGFGPFNILLVGQGVSRLARAGSAGALVQVHTGIGHIGRSSFSYEHVIMVGDERVGSGNATVVLAGSSGPLQLPEELLTDLAELKLPEAGPSAARPSPERLQRDHYSYWAPLRSRIGDVDSNQHVNFIALATWYDDAVAAFAMHSMGTGGAQSVPDVPPWSYQIQYLGEVTYPGDYEIGLMVRSADAKSAHYELGVFRDRTCLGVADAIGPRGGGSDEAGISEHEGGVAE</sequence>
<dbReference type="SUPFAM" id="SSF54637">
    <property type="entry name" value="Thioesterase/thiol ester dehydrase-isomerase"/>
    <property type="match status" value="2"/>
</dbReference>
<dbReference type="Proteomes" id="UP001379533">
    <property type="component" value="Chromosome"/>
</dbReference>
<gene>
    <name evidence="1" type="ORF">LZC95_48340</name>
</gene>
<reference evidence="1 2" key="1">
    <citation type="submission" date="2021-12" db="EMBL/GenBank/DDBJ databases">
        <title>Discovery of the Pendulisporaceae a myxobacterial family with distinct sporulation behavior and unique specialized metabolism.</title>
        <authorList>
            <person name="Garcia R."/>
            <person name="Popoff A."/>
            <person name="Bader C.D."/>
            <person name="Loehr J."/>
            <person name="Walesch S."/>
            <person name="Walt C."/>
            <person name="Boldt J."/>
            <person name="Bunk B."/>
            <person name="Haeckl F.J.F.P.J."/>
            <person name="Gunesch A.P."/>
            <person name="Birkelbach J."/>
            <person name="Nuebel U."/>
            <person name="Pietschmann T."/>
            <person name="Bach T."/>
            <person name="Mueller R."/>
        </authorList>
    </citation>
    <scope>NUCLEOTIDE SEQUENCE [LARGE SCALE GENOMIC DNA]</scope>
    <source>
        <strain evidence="1 2">MSr12523</strain>
    </source>
</reference>
<dbReference type="CDD" id="cd00586">
    <property type="entry name" value="4HBT"/>
    <property type="match status" value="1"/>
</dbReference>
<name>A0ABZ2K6D8_9BACT</name>
<accession>A0ABZ2K6D8</accession>
<evidence type="ECO:0000313" key="1">
    <source>
        <dbReference type="EMBL" id="WXA94244.1"/>
    </source>
</evidence>